<gene>
    <name evidence="1" type="ORF">M9H77_18582</name>
</gene>
<comment type="caution">
    <text evidence="1">The sequence shown here is derived from an EMBL/GenBank/DDBJ whole genome shotgun (WGS) entry which is preliminary data.</text>
</comment>
<sequence length="448" mass="51362">MVEDDGEAESIGKLVDTFCTRKEIVEEDVTKGHDEVNFKHENSAINAPSKRSKMGNRQRKVPKTQKTKVKGYVEYIGTFFIFFSDLASMVHVLFSWVGFNLQALYNNCCTITTIKGIHRSLNDEQVKVVKELGFGELVKIKPFEIPEDIVLTILTVNDDEEVESVLRIKSDTIDIIEALVKGNYDSELEREFDFEIEHGMIPKWNRENKASVVGCVYILYMECFYLFGERMLLETSRNLTRVLNWDKSRVLNRVIALRGIGLFRGEDISIIDIEELGVDVRLEGVHKRLDLLDQNIKELRGCSEGVRKEVTCIGKSVEAAIRSIMKVVMKIITMLKEGLEDKLRDDIREEERRRQKKFSYAFNKMAGWKIENEQEKETPIEEYVGSDNQYNDMKIDKDCFSDGNNKLSEGKTGGKDDDPLNSVYLKGLLYDIKTTFLLKSNPVSLVGV</sequence>
<name>A0ACC0B7U7_CATRO</name>
<accession>A0ACC0B7U7</accession>
<evidence type="ECO:0000313" key="2">
    <source>
        <dbReference type="Proteomes" id="UP001060085"/>
    </source>
</evidence>
<reference evidence="2" key="1">
    <citation type="journal article" date="2023" name="Nat. Plants">
        <title>Single-cell RNA sequencing provides a high-resolution roadmap for understanding the multicellular compartmentation of specialized metabolism.</title>
        <authorList>
            <person name="Sun S."/>
            <person name="Shen X."/>
            <person name="Li Y."/>
            <person name="Li Y."/>
            <person name="Wang S."/>
            <person name="Li R."/>
            <person name="Zhang H."/>
            <person name="Shen G."/>
            <person name="Guo B."/>
            <person name="Wei J."/>
            <person name="Xu J."/>
            <person name="St-Pierre B."/>
            <person name="Chen S."/>
            <person name="Sun C."/>
        </authorList>
    </citation>
    <scope>NUCLEOTIDE SEQUENCE [LARGE SCALE GENOMIC DNA]</scope>
</reference>
<dbReference type="Proteomes" id="UP001060085">
    <property type="component" value="Linkage Group LG04"/>
</dbReference>
<evidence type="ECO:0000313" key="1">
    <source>
        <dbReference type="EMBL" id="KAI5668729.1"/>
    </source>
</evidence>
<proteinExistence type="predicted"/>
<dbReference type="EMBL" id="CM044704">
    <property type="protein sequence ID" value="KAI5668729.1"/>
    <property type="molecule type" value="Genomic_DNA"/>
</dbReference>
<keyword evidence="2" id="KW-1185">Reference proteome</keyword>
<protein>
    <submittedName>
        <fullName evidence="1">Uncharacterized protein</fullName>
    </submittedName>
</protein>
<organism evidence="1 2">
    <name type="scientific">Catharanthus roseus</name>
    <name type="common">Madagascar periwinkle</name>
    <name type="synonym">Vinca rosea</name>
    <dbReference type="NCBI Taxonomy" id="4058"/>
    <lineage>
        <taxon>Eukaryota</taxon>
        <taxon>Viridiplantae</taxon>
        <taxon>Streptophyta</taxon>
        <taxon>Embryophyta</taxon>
        <taxon>Tracheophyta</taxon>
        <taxon>Spermatophyta</taxon>
        <taxon>Magnoliopsida</taxon>
        <taxon>eudicotyledons</taxon>
        <taxon>Gunneridae</taxon>
        <taxon>Pentapetalae</taxon>
        <taxon>asterids</taxon>
        <taxon>lamiids</taxon>
        <taxon>Gentianales</taxon>
        <taxon>Apocynaceae</taxon>
        <taxon>Rauvolfioideae</taxon>
        <taxon>Vinceae</taxon>
        <taxon>Catharanthinae</taxon>
        <taxon>Catharanthus</taxon>
    </lineage>
</organism>